<keyword evidence="1" id="KW-0732">Signal</keyword>
<feature type="non-terminal residue" evidence="2">
    <location>
        <position position="231"/>
    </location>
</feature>
<dbReference type="Proteomes" id="UP000678393">
    <property type="component" value="Unassembled WGS sequence"/>
</dbReference>
<evidence type="ECO:0000313" key="3">
    <source>
        <dbReference type="Proteomes" id="UP000678393"/>
    </source>
</evidence>
<accession>A0A8S3Z982</accession>
<feature type="non-terminal residue" evidence="2">
    <location>
        <position position="1"/>
    </location>
</feature>
<comment type="caution">
    <text evidence="2">The sequence shown here is derived from an EMBL/GenBank/DDBJ whole genome shotgun (WGS) entry which is preliminary data.</text>
</comment>
<sequence length="231" mass="26897">MKVCYWIFLVTCLLALQVACWRRRTTIQFLPCGNLCLCVPACATHPRLRDKWNFLDDSRKVYVRIRAHQMTYKHGSIKYIKYRCVENRGNIYLLRKRKYKENADGVLCLGFSFVADHPKAEYAILRLMGHGDGSHLLSPVVVPHDAKISIEKDCDLDGEFMDDDVSYTTSAFIRRALPGCKFPPEIQGRWNFTYQHAKMWEIWQRNATLHLMSGQAVKFVCDKRDGRVLVF</sequence>
<organism evidence="2 3">
    <name type="scientific">Candidula unifasciata</name>
    <dbReference type="NCBI Taxonomy" id="100452"/>
    <lineage>
        <taxon>Eukaryota</taxon>
        <taxon>Metazoa</taxon>
        <taxon>Spiralia</taxon>
        <taxon>Lophotrochozoa</taxon>
        <taxon>Mollusca</taxon>
        <taxon>Gastropoda</taxon>
        <taxon>Heterobranchia</taxon>
        <taxon>Euthyneura</taxon>
        <taxon>Panpulmonata</taxon>
        <taxon>Eupulmonata</taxon>
        <taxon>Stylommatophora</taxon>
        <taxon>Helicina</taxon>
        <taxon>Helicoidea</taxon>
        <taxon>Geomitridae</taxon>
        <taxon>Candidula</taxon>
    </lineage>
</organism>
<keyword evidence="3" id="KW-1185">Reference proteome</keyword>
<evidence type="ECO:0000313" key="2">
    <source>
        <dbReference type="EMBL" id="CAG5123642.1"/>
    </source>
</evidence>
<feature type="signal peptide" evidence="1">
    <location>
        <begin position="1"/>
        <end position="20"/>
    </location>
</feature>
<dbReference type="AlphaFoldDB" id="A0A8S3Z982"/>
<dbReference type="EMBL" id="CAJHNH020001576">
    <property type="protein sequence ID" value="CAG5123642.1"/>
    <property type="molecule type" value="Genomic_DNA"/>
</dbReference>
<dbReference type="OrthoDB" id="6043197at2759"/>
<protein>
    <submittedName>
        <fullName evidence="2">Uncharacterized protein</fullName>
    </submittedName>
</protein>
<reference evidence="2" key="1">
    <citation type="submission" date="2021-04" db="EMBL/GenBank/DDBJ databases">
        <authorList>
            <consortium name="Molecular Ecology Group"/>
        </authorList>
    </citation>
    <scope>NUCLEOTIDE SEQUENCE</scope>
</reference>
<gene>
    <name evidence="2" type="ORF">CUNI_LOCUS9200</name>
</gene>
<feature type="chain" id="PRO_5035814395" evidence="1">
    <location>
        <begin position="21"/>
        <end position="231"/>
    </location>
</feature>
<proteinExistence type="predicted"/>
<name>A0A8S3Z982_9EUPU</name>
<evidence type="ECO:0000256" key="1">
    <source>
        <dbReference type="SAM" id="SignalP"/>
    </source>
</evidence>